<evidence type="ECO:0000256" key="1">
    <source>
        <dbReference type="SAM" id="MobiDB-lite"/>
    </source>
</evidence>
<dbReference type="Proteomes" id="UP000772434">
    <property type="component" value="Unassembled WGS sequence"/>
</dbReference>
<feature type="region of interest" description="Disordered" evidence="1">
    <location>
        <begin position="238"/>
        <end position="280"/>
    </location>
</feature>
<name>A0A9P5PDI5_9AGAR</name>
<evidence type="ECO:0000313" key="3">
    <source>
        <dbReference type="EMBL" id="KAF9061192.1"/>
    </source>
</evidence>
<evidence type="ECO:0000256" key="2">
    <source>
        <dbReference type="SAM" id="SignalP"/>
    </source>
</evidence>
<feature type="compositionally biased region" description="Polar residues" evidence="1">
    <location>
        <begin position="186"/>
        <end position="196"/>
    </location>
</feature>
<feature type="signal peptide" evidence="2">
    <location>
        <begin position="1"/>
        <end position="22"/>
    </location>
</feature>
<protein>
    <submittedName>
        <fullName evidence="3">Uncharacterized protein</fullName>
    </submittedName>
</protein>
<comment type="caution">
    <text evidence="3">The sequence shown here is derived from an EMBL/GenBank/DDBJ whole genome shotgun (WGS) entry which is preliminary data.</text>
</comment>
<feature type="region of interest" description="Disordered" evidence="1">
    <location>
        <begin position="185"/>
        <end position="205"/>
    </location>
</feature>
<dbReference type="AlphaFoldDB" id="A0A9P5PDI5"/>
<keyword evidence="2" id="KW-0732">Signal</keyword>
<gene>
    <name evidence="3" type="ORF">BDP27DRAFT_1369878</name>
</gene>
<keyword evidence="4" id="KW-1185">Reference proteome</keyword>
<feature type="chain" id="PRO_5040304688" evidence="2">
    <location>
        <begin position="23"/>
        <end position="297"/>
    </location>
</feature>
<accession>A0A9P5PDI5</accession>
<evidence type="ECO:0000313" key="4">
    <source>
        <dbReference type="Proteomes" id="UP000772434"/>
    </source>
</evidence>
<organism evidence="3 4">
    <name type="scientific">Rhodocollybia butyracea</name>
    <dbReference type="NCBI Taxonomy" id="206335"/>
    <lineage>
        <taxon>Eukaryota</taxon>
        <taxon>Fungi</taxon>
        <taxon>Dikarya</taxon>
        <taxon>Basidiomycota</taxon>
        <taxon>Agaricomycotina</taxon>
        <taxon>Agaricomycetes</taxon>
        <taxon>Agaricomycetidae</taxon>
        <taxon>Agaricales</taxon>
        <taxon>Marasmiineae</taxon>
        <taxon>Omphalotaceae</taxon>
        <taxon>Rhodocollybia</taxon>
    </lineage>
</organism>
<proteinExistence type="predicted"/>
<reference evidence="3" key="1">
    <citation type="submission" date="2020-11" db="EMBL/GenBank/DDBJ databases">
        <authorList>
            <consortium name="DOE Joint Genome Institute"/>
            <person name="Ahrendt S."/>
            <person name="Riley R."/>
            <person name="Andreopoulos W."/>
            <person name="Labutti K."/>
            <person name="Pangilinan J."/>
            <person name="Ruiz-Duenas F.J."/>
            <person name="Barrasa J.M."/>
            <person name="Sanchez-Garcia M."/>
            <person name="Camarero S."/>
            <person name="Miyauchi S."/>
            <person name="Serrano A."/>
            <person name="Linde D."/>
            <person name="Babiker R."/>
            <person name="Drula E."/>
            <person name="Ayuso-Fernandez I."/>
            <person name="Pacheco R."/>
            <person name="Padilla G."/>
            <person name="Ferreira P."/>
            <person name="Barriuso J."/>
            <person name="Kellner H."/>
            <person name="Castanera R."/>
            <person name="Alfaro M."/>
            <person name="Ramirez L."/>
            <person name="Pisabarro A.G."/>
            <person name="Kuo A."/>
            <person name="Tritt A."/>
            <person name="Lipzen A."/>
            <person name="He G."/>
            <person name="Yan M."/>
            <person name="Ng V."/>
            <person name="Cullen D."/>
            <person name="Martin F."/>
            <person name="Rosso M.-N."/>
            <person name="Henrissat B."/>
            <person name="Hibbett D."/>
            <person name="Martinez A.T."/>
            <person name="Grigoriev I.V."/>
        </authorList>
    </citation>
    <scope>NUCLEOTIDE SEQUENCE</scope>
    <source>
        <strain evidence="3">AH 40177</strain>
    </source>
</reference>
<dbReference type="EMBL" id="JADNRY010000211">
    <property type="protein sequence ID" value="KAF9061192.1"/>
    <property type="molecule type" value="Genomic_DNA"/>
</dbReference>
<sequence length="297" mass="33211">MQLKVLCLYLLATLTSTSTVCAAPPGQRPPITHHSTVGKWKFLDSEGKPTRLDVSRQNKKDTDSTRKRLALTFPKLKEERTGADVHAVLGFTSYLFQYTSVPPQRQVEHKYVFELTGGTVCVPSCIGWYSGRATRFERMEIYYPTLANPGAKYGVMHFHQNPKYNWGVERRQFFDAVKPVERWSRSLGSGTQQGPSRAQPGPLDHGHDKEKCFECLCADPANPPGPPHEAADWSHLDIKPHQPHANSKPGAMGPPCLPHTKLSHPKGKAPAPKSPTEKHDPTTCIDCIIDWPHDRHT</sequence>